<gene>
    <name evidence="1" type="ORF">L1987_71668</name>
</gene>
<dbReference type="EMBL" id="CM042041">
    <property type="protein sequence ID" value="KAI3713097.1"/>
    <property type="molecule type" value="Genomic_DNA"/>
</dbReference>
<accession>A0ACB9ATD4</accession>
<dbReference type="Proteomes" id="UP001056120">
    <property type="component" value="Linkage Group LG24"/>
</dbReference>
<proteinExistence type="predicted"/>
<reference evidence="2" key="1">
    <citation type="journal article" date="2022" name="Mol. Ecol. Resour.">
        <title>The genomes of chicory, endive, great burdock and yacon provide insights into Asteraceae palaeo-polyploidization history and plant inulin production.</title>
        <authorList>
            <person name="Fan W."/>
            <person name="Wang S."/>
            <person name="Wang H."/>
            <person name="Wang A."/>
            <person name="Jiang F."/>
            <person name="Liu H."/>
            <person name="Zhao H."/>
            <person name="Xu D."/>
            <person name="Zhang Y."/>
        </authorList>
    </citation>
    <scope>NUCLEOTIDE SEQUENCE [LARGE SCALE GENOMIC DNA]</scope>
    <source>
        <strain evidence="2">cv. Yunnan</strain>
    </source>
</reference>
<evidence type="ECO:0000313" key="1">
    <source>
        <dbReference type="EMBL" id="KAI3713097.1"/>
    </source>
</evidence>
<keyword evidence="2" id="KW-1185">Reference proteome</keyword>
<organism evidence="1 2">
    <name type="scientific">Smallanthus sonchifolius</name>
    <dbReference type="NCBI Taxonomy" id="185202"/>
    <lineage>
        <taxon>Eukaryota</taxon>
        <taxon>Viridiplantae</taxon>
        <taxon>Streptophyta</taxon>
        <taxon>Embryophyta</taxon>
        <taxon>Tracheophyta</taxon>
        <taxon>Spermatophyta</taxon>
        <taxon>Magnoliopsida</taxon>
        <taxon>eudicotyledons</taxon>
        <taxon>Gunneridae</taxon>
        <taxon>Pentapetalae</taxon>
        <taxon>asterids</taxon>
        <taxon>campanulids</taxon>
        <taxon>Asterales</taxon>
        <taxon>Asteraceae</taxon>
        <taxon>Asteroideae</taxon>
        <taxon>Heliantheae alliance</taxon>
        <taxon>Millerieae</taxon>
        <taxon>Smallanthus</taxon>
    </lineage>
</organism>
<reference evidence="1 2" key="2">
    <citation type="journal article" date="2022" name="Mol. Ecol. Resour.">
        <title>The genomes of chicory, endive, great burdock and yacon provide insights into Asteraceae paleo-polyploidization history and plant inulin production.</title>
        <authorList>
            <person name="Fan W."/>
            <person name="Wang S."/>
            <person name="Wang H."/>
            <person name="Wang A."/>
            <person name="Jiang F."/>
            <person name="Liu H."/>
            <person name="Zhao H."/>
            <person name="Xu D."/>
            <person name="Zhang Y."/>
        </authorList>
    </citation>
    <scope>NUCLEOTIDE SEQUENCE [LARGE SCALE GENOMIC DNA]</scope>
    <source>
        <strain evidence="2">cv. Yunnan</strain>
        <tissue evidence="1">Leaves</tissue>
    </source>
</reference>
<name>A0ACB9ATD4_9ASTR</name>
<sequence>MIHEPHIPADNRQKQGDSIADRIPVNTNVNQCIANFADNYMQTVDNNEWLGDLLNYLDQPCPTSIESPRGYGVLKLNQPMMSSRFGNSGSSVNVGYSPQYLGGSSIKNVASTVTPGGLLYPVGHSSAQHFRQQKVCNPISHGMGFPLSANGVQPSFQSNPEAACLLGTMYTTQTSNCGAFLQPRVAMPGPGWPGRWVRQLPVRDQSNGFKIPRWESVQGRPLVADGSSSSQNCNDLNCNICGSVTFGMAPRKKNYHFGGASNESWSGISAVMESRKRNYPFEPVNNETWVGSGTDLMESKKQKYQLESANDESWVARSTLMDILTKTCLPFDLPPLEQWPNGSEDAIGPNRPDGKEGSSQLGPNVSSGTLMDVYNRFIKFSASTKDTMPNSEDTLGPKVNKVPLPPELSCEEKVVCGFNSALDDYESVLKSMKSMQPSVLEPEKTSTQIASFDDNGSEVEATNIKKPSASLADCFEVNGSGLGSMNIMKQSASLADSFTASQIKEHLSSLNQHKEDISGNTTPLESQNPCQLCSKYKLLLAPTPVYCSSCDLRIKQKVKYYRSTDENNNKQHSICTGCFNGSRGSTIITRGGSVSKTNLHMAKNDEEIEDSWVACDKCQNWQHRICGLYNNETDLEGKAEYVCPKCCLKEIENGTGISSPKTVLGAKDLPRTNLSDHIEQRIFTRMKQEREETAKVLGIESEEVPVAEGLVVRVVVSVDKELEVKKQFRDIFHGQDYPEKIEYRSKKIGGVDICLFGMYVQEFGSECNGPSNRCVYISYIDSVKYFQPERKTASGESLRTFVYQEILIGYLEHCKKRGFASCYIWSCPLIKGEDYIFYCHPKTQKTPEKTKLRQWYKIMIKKAVKDGIVVDQTNLFNGFFVPSNIKISAARLPYFDGDCWSQVAENISKKLDDEESSGGRSCIKSRTKRILMAKGQETLTKDALLGDVILPDKENYMIVRLQHVCTSCNEVILSGSRWFCNQCNKIQLCSRCVSPGRMHKCGSSKNAPLSEDVLSYIPVDTKDNDDVLVNKFFDTRDDFLNKCQKSLYQFDTLGHAKYSSMMILHHFKNNLAVQPKVDTCQTHNLTPPSAEVTSEPIKEQPQNKKNETLNRALDALMHASQCKTKDGCYPDCQTVKMLLQHASSRFADVVFVHLLFTRDIRKQRATLARDQISAK</sequence>
<protein>
    <submittedName>
        <fullName evidence="1">Uncharacterized protein</fullName>
    </submittedName>
</protein>
<evidence type="ECO:0000313" key="2">
    <source>
        <dbReference type="Proteomes" id="UP001056120"/>
    </source>
</evidence>
<comment type="caution">
    <text evidence="1">The sequence shown here is derived from an EMBL/GenBank/DDBJ whole genome shotgun (WGS) entry which is preliminary data.</text>
</comment>